<reference evidence="13" key="1">
    <citation type="submission" date="2022-12" db="EMBL/GenBank/DDBJ databases">
        <title>Bacterial isolates from different developmental stages of Nematostella vectensis.</title>
        <authorList>
            <person name="Fraune S."/>
        </authorList>
    </citation>
    <scope>NUCLEOTIDE SEQUENCE</scope>
    <source>
        <strain evidence="13">G21630-S1</strain>
    </source>
</reference>
<sequence length="396" mass="41671">MSQTPKKTPKKIMKRQHIVLASGGTGGHMFPARALAEELIQRGHKVSLVTDQRGQGFGNDLPQVTVHKVSAGGIAGGSLLHKALSTAKLAMGILQAMKKLQSIKADAVVAFGGYASVPAGLAGSFLGIPVYLHEQNAVLGRANRLLATRARNICTSFRKVSHIPAGCENKIILTGNPVRPAIMNLRETPYPTPSEQSPLRLLVTGGSQGASVFNSLVPEALALLPENLRHRIQISQQVRKDGDSAESVATIYNTAGIAADLKSFFDDMPERLSSAHLVICRSGASTITELAAAGRPAILVPYPHATDDHQNDNAQDFADAGAGWLMSQSSLNAQDLSNRLISLFSNTQLLQRAASCARSHAIIDAASNLADLVCGPPEKIGDTSSTSTNVSNGAAA</sequence>
<comment type="caution">
    <text evidence="13">The sequence shown here is derived from an EMBL/GenBank/DDBJ whole genome shotgun (WGS) entry which is preliminary data.</text>
</comment>
<keyword evidence="1 10" id="KW-1003">Cell membrane</keyword>
<evidence type="ECO:0000256" key="10">
    <source>
        <dbReference type="HAMAP-Rule" id="MF_00033"/>
    </source>
</evidence>
<dbReference type="EMBL" id="JAPWGY010000001">
    <property type="protein sequence ID" value="MCZ4279293.1"/>
    <property type="molecule type" value="Genomic_DNA"/>
</dbReference>
<evidence type="ECO:0000313" key="14">
    <source>
        <dbReference type="Proteomes" id="UP001069802"/>
    </source>
</evidence>
<evidence type="ECO:0000256" key="6">
    <source>
        <dbReference type="ARBA" id="ARBA00022984"/>
    </source>
</evidence>
<keyword evidence="6 10" id="KW-0573">Peptidoglycan synthesis</keyword>
<feature type="binding site" evidence="10">
    <location>
        <position position="207"/>
    </location>
    <ligand>
        <name>UDP-N-acetyl-alpha-D-glucosamine</name>
        <dbReference type="ChEBI" id="CHEBI:57705"/>
    </ligand>
</feature>
<evidence type="ECO:0000259" key="12">
    <source>
        <dbReference type="Pfam" id="PF04101"/>
    </source>
</evidence>
<feature type="domain" description="Glycosyltransferase family 28 N-terminal" evidence="11">
    <location>
        <begin position="18"/>
        <end position="153"/>
    </location>
</feature>
<dbReference type="NCBIfam" id="TIGR01133">
    <property type="entry name" value="murG"/>
    <property type="match status" value="1"/>
</dbReference>
<keyword evidence="9 10" id="KW-0961">Cell wall biogenesis/degradation</keyword>
<dbReference type="PANTHER" id="PTHR21015:SF22">
    <property type="entry name" value="GLYCOSYLTRANSFERASE"/>
    <property type="match status" value="1"/>
</dbReference>
<feature type="binding site" evidence="10">
    <location>
        <position position="136"/>
    </location>
    <ligand>
        <name>UDP-N-acetyl-alpha-D-glucosamine</name>
        <dbReference type="ChEBI" id="CHEBI:57705"/>
    </ligand>
</feature>
<dbReference type="InterPro" id="IPR006009">
    <property type="entry name" value="GlcNAc_MurG"/>
</dbReference>
<evidence type="ECO:0000256" key="2">
    <source>
        <dbReference type="ARBA" id="ARBA00022618"/>
    </source>
</evidence>
<dbReference type="CDD" id="cd03785">
    <property type="entry name" value="GT28_MurG"/>
    <property type="match status" value="1"/>
</dbReference>
<keyword evidence="5 10" id="KW-0133">Cell shape</keyword>
<evidence type="ECO:0000256" key="4">
    <source>
        <dbReference type="ARBA" id="ARBA00022679"/>
    </source>
</evidence>
<proteinExistence type="inferred from homology"/>
<dbReference type="PANTHER" id="PTHR21015">
    <property type="entry name" value="UDP-N-ACETYLGLUCOSAMINE--N-ACETYLMURAMYL-(PENTAPEPTIDE) PYROPHOSPHORYL-UNDECAPRENOL N-ACETYLGLUCOSAMINE TRANSFERASE 1"/>
    <property type="match status" value="1"/>
</dbReference>
<keyword evidence="3 10" id="KW-0328">Glycosyltransferase</keyword>
<keyword evidence="2 10" id="KW-0132">Cell division</keyword>
<comment type="pathway">
    <text evidence="10">Cell wall biogenesis; peptidoglycan biosynthesis.</text>
</comment>
<dbReference type="GO" id="GO:0016757">
    <property type="term" value="F:glycosyltransferase activity"/>
    <property type="evidence" value="ECO:0007669"/>
    <property type="project" value="UniProtKB-KW"/>
</dbReference>
<evidence type="ECO:0000256" key="7">
    <source>
        <dbReference type="ARBA" id="ARBA00023136"/>
    </source>
</evidence>
<evidence type="ECO:0000259" key="11">
    <source>
        <dbReference type="Pfam" id="PF03033"/>
    </source>
</evidence>
<comment type="subcellular location">
    <subcellularLocation>
        <location evidence="10">Cell membrane</location>
        <topology evidence="10">Peripheral membrane protein</topology>
        <orientation evidence="10">Cytoplasmic side</orientation>
    </subcellularLocation>
</comment>
<gene>
    <name evidence="10 13" type="primary">murG</name>
    <name evidence="13" type="ORF">O4H49_00800</name>
</gene>
<dbReference type="EC" id="2.4.1.227" evidence="10"/>
<comment type="catalytic activity">
    <reaction evidence="10">
        <text>di-trans,octa-cis-undecaprenyl diphospho-N-acetyl-alpha-D-muramoyl-L-alanyl-D-glutamyl-meso-2,6-diaminopimeloyl-D-alanyl-D-alanine + UDP-N-acetyl-alpha-D-glucosamine = di-trans,octa-cis-undecaprenyl diphospho-[N-acetyl-alpha-D-glucosaminyl-(1-&gt;4)]-N-acetyl-alpha-D-muramoyl-L-alanyl-D-glutamyl-meso-2,6-diaminopimeloyl-D-alanyl-D-alanine + UDP + H(+)</text>
        <dbReference type="Rhea" id="RHEA:31227"/>
        <dbReference type="ChEBI" id="CHEBI:15378"/>
        <dbReference type="ChEBI" id="CHEBI:57705"/>
        <dbReference type="ChEBI" id="CHEBI:58223"/>
        <dbReference type="ChEBI" id="CHEBI:61387"/>
        <dbReference type="ChEBI" id="CHEBI:61388"/>
        <dbReference type="EC" id="2.4.1.227"/>
    </reaction>
</comment>
<dbReference type="Gene3D" id="3.40.50.2000">
    <property type="entry name" value="Glycogen Phosphorylase B"/>
    <property type="match status" value="2"/>
</dbReference>
<keyword evidence="14" id="KW-1185">Reference proteome</keyword>
<dbReference type="HAMAP" id="MF_00033">
    <property type="entry name" value="MurG"/>
    <property type="match status" value="1"/>
</dbReference>
<dbReference type="InterPro" id="IPR004276">
    <property type="entry name" value="GlycoTrans_28_N"/>
</dbReference>
<comment type="similarity">
    <text evidence="10">Belongs to the glycosyltransferase 28 family. MurG subfamily.</text>
</comment>
<evidence type="ECO:0000256" key="3">
    <source>
        <dbReference type="ARBA" id="ARBA00022676"/>
    </source>
</evidence>
<dbReference type="Proteomes" id="UP001069802">
    <property type="component" value="Unassembled WGS sequence"/>
</dbReference>
<name>A0ABT4LDW8_9PROT</name>
<dbReference type="Pfam" id="PF04101">
    <property type="entry name" value="Glyco_tran_28_C"/>
    <property type="match status" value="1"/>
</dbReference>
<evidence type="ECO:0000313" key="13">
    <source>
        <dbReference type="EMBL" id="MCZ4279293.1"/>
    </source>
</evidence>
<comment type="caution">
    <text evidence="10">Lacks conserved residue(s) required for the propagation of feature annotation.</text>
</comment>
<feature type="binding site" evidence="10">
    <location>
        <position position="179"/>
    </location>
    <ligand>
        <name>UDP-N-acetyl-alpha-D-glucosamine</name>
        <dbReference type="ChEBI" id="CHEBI:57705"/>
    </ligand>
</feature>
<evidence type="ECO:0000256" key="1">
    <source>
        <dbReference type="ARBA" id="ARBA00022475"/>
    </source>
</evidence>
<keyword evidence="7 10" id="KW-0472">Membrane</keyword>
<organism evidence="13 14">
    <name type="scientific">Kiloniella laminariae</name>
    <dbReference type="NCBI Taxonomy" id="454162"/>
    <lineage>
        <taxon>Bacteria</taxon>
        <taxon>Pseudomonadati</taxon>
        <taxon>Pseudomonadota</taxon>
        <taxon>Alphaproteobacteria</taxon>
        <taxon>Rhodospirillales</taxon>
        <taxon>Kiloniellaceae</taxon>
        <taxon>Kiloniella</taxon>
    </lineage>
</organism>
<protein>
    <recommendedName>
        <fullName evidence="10">UDP-N-acetylglucosamine--N-acetylmuramyl-(pentapeptide) pyrophosphoryl-undecaprenol N-acetylglucosamine transferase</fullName>
        <ecNumber evidence="10">2.4.1.227</ecNumber>
    </recommendedName>
    <alternativeName>
        <fullName evidence="10">Undecaprenyl-PP-MurNAc-pentapeptide-UDPGlcNAc GlcNAc transferase</fullName>
    </alternativeName>
</protein>
<dbReference type="SUPFAM" id="SSF53756">
    <property type="entry name" value="UDP-Glycosyltransferase/glycogen phosphorylase"/>
    <property type="match status" value="1"/>
</dbReference>
<comment type="function">
    <text evidence="10">Cell wall formation. Catalyzes the transfer of a GlcNAc subunit on undecaprenyl-pyrophosphoryl-MurNAc-pentapeptide (lipid intermediate I) to form undecaprenyl-pyrophosphoryl-MurNAc-(pentapeptide)GlcNAc (lipid intermediate II).</text>
</comment>
<feature type="domain" description="Glycosyl transferase family 28 C-terminal" evidence="12">
    <location>
        <begin position="201"/>
        <end position="366"/>
    </location>
</feature>
<dbReference type="Pfam" id="PF03033">
    <property type="entry name" value="Glyco_transf_28"/>
    <property type="match status" value="1"/>
</dbReference>
<feature type="binding site" evidence="10">
    <location>
        <position position="310"/>
    </location>
    <ligand>
        <name>UDP-N-acetyl-alpha-D-glucosamine</name>
        <dbReference type="ChEBI" id="CHEBI:57705"/>
    </ligand>
</feature>
<accession>A0ABT4LDW8</accession>
<keyword evidence="4 10" id="KW-0808">Transferase</keyword>
<evidence type="ECO:0000256" key="8">
    <source>
        <dbReference type="ARBA" id="ARBA00023306"/>
    </source>
</evidence>
<dbReference type="RefSeq" id="WP_269421503.1">
    <property type="nucleotide sequence ID" value="NZ_JAPWGY010000001.1"/>
</dbReference>
<dbReference type="InterPro" id="IPR007235">
    <property type="entry name" value="Glyco_trans_28_C"/>
</dbReference>
<evidence type="ECO:0000256" key="5">
    <source>
        <dbReference type="ARBA" id="ARBA00022960"/>
    </source>
</evidence>
<feature type="binding site" evidence="10">
    <location>
        <begin position="25"/>
        <end position="27"/>
    </location>
    <ligand>
        <name>UDP-N-acetyl-alpha-D-glucosamine</name>
        <dbReference type="ChEBI" id="CHEBI:57705"/>
    </ligand>
</feature>
<evidence type="ECO:0000256" key="9">
    <source>
        <dbReference type="ARBA" id="ARBA00023316"/>
    </source>
</evidence>
<keyword evidence="8 10" id="KW-0131">Cell cycle</keyword>